<evidence type="ECO:0000256" key="5">
    <source>
        <dbReference type="ARBA" id="ARBA00023139"/>
    </source>
</evidence>
<dbReference type="GO" id="GO:0030234">
    <property type="term" value="F:enzyme regulator activity"/>
    <property type="evidence" value="ECO:0007669"/>
    <property type="project" value="TreeGrafter"/>
</dbReference>
<dbReference type="Proteomes" id="UP000268033">
    <property type="component" value="Unassembled WGS sequence"/>
</dbReference>
<keyword evidence="3" id="KW-0573">Peptidoglycan synthesis</keyword>
<dbReference type="Pfam" id="PF04348">
    <property type="entry name" value="LppC"/>
    <property type="match status" value="1"/>
</dbReference>
<evidence type="ECO:0000313" key="10">
    <source>
        <dbReference type="Proteomes" id="UP000268033"/>
    </source>
</evidence>
<dbReference type="InterPro" id="IPR007443">
    <property type="entry name" value="LpoA"/>
</dbReference>
<keyword evidence="5" id="KW-0564">Palmitate</keyword>
<dbReference type="GO" id="GO:0031241">
    <property type="term" value="C:periplasmic side of cell outer membrane"/>
    <property type="evidence" value="ECO:0007669"/>
    <property type="project" value="TreeGrafter"/>
</dbReference>
<sequence>MTRILSRSAGLLCLALLMTSCATTSQQDNWTQRLTGPVYLKASDYLDKARQADGDAKLLWQLQAGRAYAQASDWARTEDVLKALRGRLASPEGQAAYQLLAAESAMAQESYDQAGALLKAPLPGDFEIQRLRLSSKLAELTGDTTAQLQALAKLAATTNDTVLKARSADRIWTLLPQADTNKLGADWAPWLTLQELARDKRGPALKSALDDWRQLYAGSLPAQYLPKSIEQLTQVTDYQPTKVALLLPLTGNFAAQGQAIRDGFVSAWVESGQSAQLVVIDSAQNAVAAWQQAQAQGADMLVGPLLRPQVEALQQSGTVKVPWLALNRVYRPGFADDYYFALAPEDEAAQAAEEAVARNARHPMLLGLDTSTNSRQAQAFIDRWRQYGHNEPVDMRLFSNRQQLEAGIRDMLQIDDSKARIRQVESVLGRSVVAEARSRRDVDFLYLLGDREEVGLMKAFIDVTISPFADPIAAYTSSRGHPDLESPAGLRDFNGLSFTEMPYFVAQQGPALAMRELLGQLRPQWPSALERLFAMGYDAARLLPRMAVLRVAGTEPVQGISGSIGIDSNGVIYRRLKWVNIKNGTTQVQDHVIPPLPEQDSQGQTF</sequence>
<dbReference type="AlphaFoldDB" id="A0A3N1PUI4"/>
<evidence type="ECO:0000313" key="9">
    <source>
        <dbReference type="EMBL" id="ROQ30781.1"/>
    </source>
</evidence>
<dbReference type="GO" id="GO:0009252">
    <property type="term" value="P:peptidoglycan biosynthetic process"/>
    <property type="evidence" value="ECO:0007669"/>
    <property type="project" value="UniProtKB-KW"/>
</dbReference>
<keyword evidence="7" id="KW-0449">Lipoprotein</keyword>
<evidence type="ECO:0000256" key="1">
    <source>
        <dbReference type="ARBA" id="ARBA00022729"/>
    </source>
</evidence>
<dbReference type="PANTHER" id="PTHR38038">
    <property type="entry name" value="PENICILLIN-BINDING PROTEIN ACTIVATOR LPOA"/>
    <property type="match status" value="1"/>
</dbReference>
<dbReference type="GO" id="GO:0008360">
    <property type="term" value="P:regulation of cell shape"/>
    <property type="evidence" value="ECO:0007669"/>
    <property type="project" value="UniProtKB-KW"/>
</dbReference>
<feature type="chain" id="PRO_5018019860" description="LppC family lipoprotein" evidence="8">
    <location>
        <begin position="23"/>
        <end position="606"/>
    </location>
</feature>
<protein>
    <recommendedName>
        <fullName evidence="11">LppC family lipoprotein</fullName>
    </recommendedName>
</protein>
<reference evidence="9 10" key="1">
    <citation type="submission" date="2018-11" db="EMBL/GenBank/DDBJ databases">
        <title>Genomic Encyclopedia of Type Strains, Phase IV (KMG-IV): sequencing the most valuable type-strain genomes for metagenomic binning, comparative biology and taxonomic classification.</title>
        <authorList>
            <person name="Goeker M."/>
        </authorList>
    </citation>
    <scope>NUCLEOTIDE SEQUENCE [LARGE SCALE GENOMIC DNA]</scope>
    <source>
        <strain evidence="9 10">DSM 21945</strain>
    </source>
</reference>
<dbReference type="CDD" id="cd06339">
    <property type="entry name" value="PBP1_YraM_LppC_lipoprotein-like"/>
    <property type="match status" value="1"/>
</dbReference>
<gene>
    <name evidence="9" type="ORF">EDC28_101474</name>
</gene>
<keyword evidence="1 8" id="KW-0732">Signal</keyword>
<dbReference type="InterPro" id="IPR028082">
    <property type="entry name" value="Peripla_BP_I"/>
</dbReference>
<organism evidence="9 10">
    <name type="scientific">Gallaecimonas pentaromativorans</name>
    <dbReference type="NCBI Taxonomy" id="584787"/>
    <lineage>
        <taxon>Bacteria</taxon>
        <taxon>Pseudomonadati</taxon>
        <taxon>Pseudomonadota</taxon>
        <taxon>Gammaproteobacteria</taxon>
        <taxon>Enterobacterales</taxon>
        <taxon>Gallaecimonadaceae</taxon>
        <taxon>Gallaecimonas</taxon>
    </lineage>
</organism>
<accession>A0A3N1PUI4</accession>
<dbReference type="PANTHER" id="PTHR38038:SF1">
    <property type="entry name" value="PENICILLIN-BINDING PROTEIN ACTIVATOR LPOA"/>
    <property type="match status" value="1"/>
</dbReference>
<dbReference type="EMBL" id="RJUL01000001">
    <property type="protein sequence ID" value="ROQ30781.1"/>
    <property type="molecule type" value="Genomic_DNA"/>
</dbReference>
<dbReference type="Gene3D" id="1.25.40.10">
    <property type="entry name" value="Tetratricopeptide repeat domain"/>
    <property type="match status" value="1"/>
</dbReference>
<keyword evidence="6" id="KW-0998">Cell outer membrane</keyword>
<evidence type="ECO:0000256" key="4">
    <source>
        <dbReference type="ARBA" id="ARBA00023136"/>
    </source>
</evidence>
<dbReference type="Gene3D" id="1.25.40.650">
    <property type="match status" value="1"/>
</dbReference>
<evidence type="ECO:0000256" key="6">
    <source>
        <dbReference type="ARBA" id="ARBA00023237"/>
    </source>
</evidence>
<evidence type="ECO:0000256" key="2">
    <source>
        <dbReference type="ARBA" id="ARBA00022960"/>
    </source>
</evidence>
<feature type="signal peptide" evidence="8">
    <location>
        <begin position="1"/>
        <end position="22"/>
    </location>
</feature>
<evidence type="ECO:0000256" key="7">
    <source>
        <dbReference type="ARBA" id="ARBA00023288"/>
    </source>
</evidence>
<evidence type="ECO:0008006" key="11">
    <source>
        <dbReference type="Google" id="ProtNLM"/>
    </source>
</evidence>
<keyword evidence="10" id="KW-1185">Reference proteome</keyword>
<name>A0A3N1PUI4_9GAMM</name>
<dbReference type="InterPro" id="IPR011990">
    <property type="entry name" value="TPR-like_helical_dom_sf"/>
</dbReference>
<dbReference type="STRING" id="584787.GCA_001247655_03630"/>
<dbReference type="PROSITE" id="PS51257">
    <property type="entry name" value="PROKAR_LIPOPROTEIN"/>
    <property type="match status" value="1"/>
</dbReference>
<keyword evidence="2" id="KW-0133">Cell shape</keyword>
<keyword evidence="4" id="KW-0472">Membrane</keyword>
<proteinExistence type="predicted"/>
<evidence type="ECO:0000256" key="3">
    <source>
        <dbReference type="ARBA" id="ARBA00022984"/>
    </source>
</evidence>
<evidence type="ECO:0000256" key="8">
    <source>
        <dbReference type="SAM" id="SignalP"/>
    </source>
</evidence>
<comment type="caution">
    <text evidence="9">The sequence shown here is derived from an EMBL/GenBank/DDBJ whole genome shotgun (WGS) entry which is preliminary data.</text>
</comment>
<dbReference type="Gene3D" id="3.40.50.2300">
    <property type="match status" value="2"/>
</dbReference>
<dbReference type="SUPFAM" id="SSF53822">
    <property type="entry name" value="Periplasmic binding protein-like I"/>
    <property type="match status" value="1"/>
</dbReference>